<organism evidence="1 2">
    <name type="scientific">Vibrio owensii</name>
    <dbReference type="NCBI Taxonomy" id="696485"/>
    <lineage>
        <taxon>Bacteria</taxon>
        <taxon>Pseudomonadati</taxon>
        <taxon>Pseudomonadota</taxon>
        <taxon>Gammaproteobacteria</taxon>
        <taxon>Vibrionales</taxon>
        <taxon>Vibrionaceae</taxon>
        <taxon>Vibrio</taxon>
    </lineage>
</organism>
<proteinExistence type="predicted"/>
<gene>
    <name evidence="1" type="ORF">THF1D04_50385</name>
</gene>
<accession>A0AAU9QC03</accession>
<name>A0AAU9QC03_9VIBR</name>
<dbReference type="AlphaFoldDB" id="A0AAU9QC03"/>
<dbReference type="Proteomes" id="UP001295420">
    <property type="component" value="Unassembled WGS sequence"/>
</dbReference>
<reference evidence="1" key="1">
    <citation type="submission" date="2022-01" db="EMBL/GenBank/DDBJ databases">
        <authorList>
            <person name="Lagorce A."/>
        </authorList>
    </citation>
    <scope>NUCLEOTIDE SEQUENCE</scope>
    <source>
        <strain evidence="1">Th15_F1_D04</strain>
    </source>
</reference>
<evidence type="ECO:0000313" key="2">
    <source>
        <dbReference type="Proteomes" id="UP001295420"/>
    </source>
</evidence>
<protein>
    <submittedName>
        <fullName evidence="1">Uncharacterized protein</fullName>
    </submittedName>
</protein>
<dbReference type="EMBL" id="CAKMTQ010000045">
    <property type="protein sequence ID" value="CAH1538864.1"/>
    <property type="molecule type" value="Genomic_DNA"/>
</dbReference>
<evidence type="ECO:0000313" key="1">
    <source>
        <dbReference type="EMBL" id="CAH1538864.1"/>
    </source>
</evidence>
<sequence length="38" mass="4471">MDLESHFHILFIEPCYLRTREAFVKKINNAHSMGVIPL</sequence>
<comment type="caution">
    <text evidence="1">The sequence shown here is derived from an EMBL/GenBank/DDBJ whole genome shotgun (WGS) entry which is preliminary data.</text>
</comment>